<reference evidence="1" key="1">
    <citation type="submission" date="2018-05" db="EMBL/GenBank/DDBJ databases">
        <title>Draft genome of Mucuna pruriens seed.</title>
        <authorList>
            <person name="Nnadi N.E."/>
            <person name="Vos R."/>
            <person name="Hasami M.H."/>
            <person name="Devisetty U.K."/>
            <person name="Aguiy J.C."/>
        </authorList>
    </citation>
    <scope>NUCLEOTIDE SEQUENCE [LARGE SCALE GENOMIC DNA]</scope>
    <source>
        <strain evidence="1">JCA_2017</strain>
    </source>
</reference>
<proteinExistence type="predicted"/>
<protein>
    <submittedName>
        <fullName evidence="1">Uncharacterized protein</fullName>
    </submittedName>
</protein>
<feature type="non-terminal residue" evidence="1">
    <location>
        <position position="1"/>
    </location>
</feature>
<dbReference type="AlphaFoldDB" id="A0A371GXM1"/>
<dbReference type="EMBL" id="QJKJ01004187">
    <property type="protein sequence ID" value="RDX95183.1"/>
    <property type="molecule type" value="Genomic_DNA"/>
</dbReference>
<accession>A0A371GXM1</accession>
<evidence type="ECO:0000313" key="2">
    <source>
        <dbReference type="Proteomes" id="UP000257109"/>
    </source>
</evidence>
<dbReference type="Proteomes" id="UP000257109">
    <property type="component" value="Unassembled WGS sequence"/>
</dbReference>
<name>A0A371GXM1_MUCPR</name>
<comment type="caution">
    <text evidence="1">The sequence shown here is derived from an EMBL/GenBank/DDBJ whole genome shotgun (WGS) entry which is preliminary data.</text>
</comment>
<sequence length="104" mass="11842">MGRSILITSLLFFANKDVISSFYLNLSTSSKLPPKIFECASVSLLDTTLKCNHPPSKIFFCLEMSPLTRNKIISFILIFMGRVLGKIRRLILKHFSFPLLVKFS</sequence>
<keyword evidence="2" id="KW-1185">Reference proteome</keyword>
<gene>
    <name evidence="1" type="ORF">CR513_22333</name>
</gene>
<organism evidence="1 2">
    <name type="scientific">Mucuna pruriens</name>
    <name type="common">Velvet bean</name>
    <name type="synonym">Dolichos pruriens</name>
    <dbReference type="NCBI Taxonomy" id="157652"/>
    <lineage>
        <taxon>Eukaryota</taxon>
        <taxon>Viridiplantae</taxon>
        <taxon>Streptophyta</taxon>
        <taxon>Embryophyta</taxon>
        <taxon>Tracheophyta</taxon>
        <taxon>Spermatophyta</taxon>
        <taxon>Magnoliopsida</taxon>
        <taxon>eudicotyledons</taxon>
        <taxon>Gunneridae</taxon>
        <taxon>Pentapetalae</taxon>
        <taxon>rosids</taxon>
        <taxon>fabids</taxon>
        <taxon>Fabales</taxon>
        <taxon>Fabaceae</taxon>
        <taxon>Papilionoideae</taxon>
        <taxon>50 kb inversion clade</taxon>
        <taxon>NPAAA clade</taxon>
        <taxon>indigoferoid/millettioid clade</taxon>
        <taxon>Phaseoleae</taxon>
        <taxon>Mucuna</taxon>
    </lineage>
</organism>
<evidence type="ECO:0000313" key="1">
    <source>
        <dbReference type="EMBL" id="RDX95183.1"/>
    </source>
</evidence>